<feature type="region of interest" description="Disordered" evidence="1">
    <location>
        <begin position="207"/>
        <end position="227"/>
    </location>
</feature>
<proteinExistence type="predicted"/>
<feature type="compositionally biased region" description="Polar residues" evidence="1">
    <location>
        <begin position="212"/>
        <end position="227"/>
    </location>
</feature>
<comment type="caution">
    <text evidence="3">The sequence shown here is derived from an EMBL/GenBank/DDBJ whole genome shotgun (WGS) entry which is preliminary data.</text>
</comment>
<evidence type="ECO:0000256" key="1">
    <source>
        <dbReference type="SAM" id="MobiDB-lite"/>
    </source>
</evidence>
<sequence>MGLELHTAYIQRRLPSSRPFSCGYSQPSFAPPLPPWTLALHCDMGKPALGFAKDWGPRVQGGGASESEEVYRSNTLRMQPSNSSLPKVRAGEKGFLGCEYGGLRNLLSGLLVLPTLFLLLLLLQLKLFETCFSFHILFERNSPDSLLTVTFLLFLQPLMICDLFHSFFQEALFAPFQTKPRLDDQTHQNLQTELTRDISRSTCQYYPKDHSQPTTHQSTHPSNKTNSETKLFFQSSHIHD</sequence>
<keyword evidence="4" id="KW-1185">Reference proteome</keyword>
<feature type="transmembrane region" description="Helical" evidence="2">
    <location>
        <begin position="145"/>
        <end position="164"/>
    </location>
</feature>
<reference evidence="3 4" key="1">
    <citation type="submission" date="2016-10" db="EMBL/GenBank/DDBJ databases">
        <title>The genome sequence of Colletotrichum fioriniae PJ7.</title>
        <authorList>
            <person name="Baroncelli R."/>
        </authorList>
    </citation>
    <scope>NUCLEOTIDE SEQUENCE [LARGE SCALE GENOMIC DNA]</scope>
    <source>
        <strain evidence="3 4">IMI 384185</strain>
    </source>
</reference>
<protein>
    <submittedName>
        <fullName evidence="3">Uncharacterized protein</fullName>
    </submittedName>
</protein>
<evidence type="ECO:0000313" key="4">
    <source>
        <dbReference type="Proteomes" id="UP001241169"/>
    </source>
</evidence>
<keyword evidence="2" id="KW-0472">Membrane</keyword>
<evidence type="ECO:0000256" key="2">
    <source>
        <dbReference type="SAM" id="Phobius"/>
    </source>
</evidence>
<organism evidence="3 4">
    <name type="scientific">Colletotrichum paranaense</name>
    <dbReference type="NCBI Taxonomy" id="1914294"/>
    <lineage>
        <taxon>Eukaryota</taxon>
        <taxon>Fungi</taxon>
        <taxon>Dikarya</taxon>
        <taxon>Ascomycota</taxon>
        <taxon>Pezizomycotina</taxon>
        <taxon>Sordariomycetes</taxon>
        <taxon>Hypocreomycetidae</taxon>
        <taxon>Glomerellales</taxon>
        <taxon>Glomerellaceae</taxon>
        <taxon>Colletotrichum</taxon>
        <taxon>Colletotrichum acutatum species complex</taxon>
    </lineage>
</organism>
<keyword evidence="2" id="KW-0812">Transmembrane</keyword>
<name>A0ABQ9T1B6_9PEZI</name>
<feature type="transmembrane region" description="Helical" evidence="2">
    <location>
        <begin position="106"/>
        <end position="125"/>
    </location>
</feature>
<dbReference type="Proteomes" id="UP001241169">
    <property type="component" value="Unassembled WGS sequence"/>
</dbReference>
<gene>
    <name evidence="3" type="ORF">CPAR01_03045</name>
</gene>
<dbReference type="GeneID" id="85371231"/>
<accession>A0ABQ9T1B6</accession>
<evidence type="ECO:0000313" key="3">
    <source>
        <dbReference type="EMBL" id="KAK1545543.1"/>
    </source>
</evidence>
<keyword evidence="2" id="KW-1133">Transmembrane helix</keyword>
<dbReference type="RefSeq" id="XP_060354660.1">
    <property type="nucleotide sequence ID" value="XM_060487332.1"/>
</dbReference>
<dbReference type="EMBL" id="MOPA01000002">
    <property type="protein sequence ID" value="KAK1545543.1"/>
    <property type="molecule type" value="Genomic_DNA"/>
</dbReference>